<protein>
    <recommendedName>
        <fullName evidence="1">Glycosyl transferase family 1 domain-containing protein</fullName>
    </recommendedName>
</protein>
<dbReference type="GO" id="GO:0016757">
    <property type="term" value="F:glycosyltransferase activity"/>
    <property type="evidence" value="ECO:0007669"/>
    <property type="project" value="InterPro"/>
</dbReference>
<dbReference type="InterPro" id="IPR001296">
    <property type="entry name" value="Glyco_trans_1"/>
</dbReference>
<dbReference type="Gene3D" id="3.40.50.2000">
    <property type="entry name" value="Glycogen Phosphorylase B"/>
    <property type="match status" value="2"/>
</dbReference>
<sequence>MMKRFRYICVSGEDDRELVLGGIGTYLGLLTRFCSKEYPQAEIHWVIRSPDSRTWSSKDENGVHRHYLSPNASSSFQVLKTTDKSLGQFSSTMIFNTIATKKVLSILREDVNLPTIIESGEWEGHGSELFSVLSEANILRVARLHTPLATCIKQNRLHVGFAEIAQLWREYLTLQNADLLSASTNYVKKRVVEDVFGSIHKAVVPIVTIPNPVDTEIFRPEKLNRKKGVAFINKLLGQEFFNNDTFNIVVIGSVEYRKGANLVVDAFSKLSPLMPNARLCFVGRTAEQGERKNANKKLSPHDLCKTVKPEASQYIRFTGYVEHKKLPSAIAAGDIFPIFSLGDNFPGVVAEISLCGKPIIAFQRGGVKEMLSDKRGEFLAVDLGNDLEKGVELFKEEILKLYKDKDRLEQIGLTLRKLILHKYEPSKITRQLYGCYLRRLEKKCLTRKRYFFHS</sequence>
<accession>A0A2H0UMM6</accession>
<evidence type="ECO:0000313" key="2">
    <source>
        <dbReference type="EMBL" id="PIR87643.1"/>
    </source>
</evidence>
<comment type="caution">
    <text evidence="2">The sequence shown here is derived from an EMBL/GenBank/DDBJ whole genome shotgun (WGS) entry which is preliminary data.</text>
</comment>
<name>A0A2H0UMM6_9BACT</name>
<evidence type="ECO:0000259" key="1">
    <source>
        <dbReference type="Pfam" id="PF00534"/>
    </source>
</evidence>
<feature type="domain" description="Glycosyl transferase family 1" evidence="1">
    <location>
        <begin position="238"/>
        <end position="410"/>
    </location>
</feature>
<evidence type="ECO:0000313" key="3">
    <source>
        <dbReference type="Proteomes" id="UP000230903"/>
    </source>
</evidence>
<dbReference type="SUPFAM" id="SSF53756">
    <property type="entry name" value="UDP-Glycosyltransferase/glycogen phosphorylase"/>
    <property type="match status" value="1"/>
</dbReference>
<dbReference type="CDD" id="cd03801">
    <property type="entry name" value="GT4_PimA-like"/>
    <property type="match status" value="1"/>
</dbReference>
<dbReference type="PANTHER" id="PTHR45947:SF3">
    <property type="entry name" value="SULFOQUINOVOSYL TRANSFERASE SQD2"/>
    <property type="match status" value="1"/>
</dbReference>
<dbReference type="InterPro" id="IPR050194">
    <property type="entry name" value="Glycosyltransferase_grp1"/>
</dbReference>
<dbReference type="AlphaFoldDB" id="A0A2H0UMM6"/>
<reference evidence="3" key="1">
    <citation type="submission" date="2017-09" db="EMBL/GenBank/DDBJ databases">
        <title>Depth-based differentiation of microbial function through sediment-hosted aquifers and enrichment of novel symbionts in the deep terrestrial subsurface.</title>
        <authorList>
            <person name="Probst A.J."/>
            <person name="Ladd B."/>
            <person name="Jarett J.K."/>
            <person name="Geller-Mcgrath D.E."/>
            <person name="Sieber C.M.K."/>
            <person name="Emerson J.B."/>
            <person name="Anantharaman K."/>
            <person name="Thomas B.C."/>
            <person name="Malmstrom R."/>
            <person name="Stieglmeier M."/>
            <person name="Klingl A."/>
            <person name="Woyke T."/>
            <person name="Ryan C.M."/>
            <person name="Banfield J.F."/>
        </authorList>
    </citation>
    <scope>NUCLEOTIDE SEQUENCE [LARGE SCALE GENOMIC DNA]</scope>
</reference>
<gene>
    <name evidence="2" type="ORF">COU10_03525</name>
</gene>
<dbReference type="Pfam" id="PF00534">
    <property type="entry name" value="Glycos_transf_1"/>
    <property type="match status" value="1"/>
</dbReference>
<organism evidence="2 3">
    <name type="scientific">Candidatus Harrisonbacteria bacterium CG10_big_fil_rev_8_21_14_0_10_45_28</name>
    <dbReference type="NCBI Taxonomy" id="1974586"/>
    <lineage>
        <taxon>Bacteria</taxon>
        <taxon>Candidatus Harrisoniibacteriota</taxon>
    </lineage>
</organism>
<dbReference type="Proteomes" id="UP000230903">
    <property type="component" value="Unassembled WGS sequence"/>
</dbReference>
<dbReference type="PANTHER" id="PTHR45947">
    <property type="entry name" value="SULFOQUINOVOSYL TRANSFERASE SQD2"/>
    <property type="match status" value="1"/>
</dbReference>
<dbReference type="EMBL" id="PFBC01000054">
    <property type="protein sequence ID" value="PIR87643.1"/>
    <property type="molecule type" value="Genomic_DNA"/>
</dbReference>
<proteinExistence type="predicted"/>